<dbReference type="NCBIfam" id="TIGR02185">
    <property type="entry name" value="Trep_Strep"/>
    <property type="match status" value="1"/>
</dbReference>
<protein>
    <recommendedName>
        <fullName evidence="4">Integral membrane protein</fullName>
    </recommendedName>
</protein>
<dbReference type="RefSeq" id="WP_034987369.1">
    <property type="nucleotide sequence ID" value="NZ_AYZF01000017.1"/>
</dbReference>
<feature type="transmembrane region" description="Helical" evidence="1">
    <location>
        <begin position="117"/>
        <end position="138"/>
    </location>
</feature>
<comment type="caution">
    <text evidence="2">The sequence shown here is derived from an EMBL/GenBank/DDBJ whole genome shotgun (WGS) entry which is preliminary data.</text>
</comment>
<evidence type="ECO:0000256" key="1">
    <source>
        <dbReference type="SAM" id="Phobius"/>
    </source>
</evidence>
<evidence type="ECO:0000313" key="3">
    <source>
        <dbReference type="Proteomes" id="UP000050961"/>
    </source>
</evidence>
<keyword evidence="1" id="KW-0472">Membrane</keyword>
<dbReference type="STRING" id="1423806.FD15_GL002271"/>
<gene>
    <name evidence="2" type="ORF">FD15_GL002271</name>
</gene>
<feature type="transmembrane region" description="Helical" evidence="1">
    <location>
        <begin position="12"/>
        <end position="33"/>
    </location>
</feature>
<organism evidence="2 3">
    <name type="scientific">Liquorilactobacillus sucicola DSM 21376 = JCM 15457</name>
    <dbReference type="NCBI Taxonomy" id="1423806"/>
    <lineage>
        <taxon>Bacteria</taxon>
        <taxon>Bacillati</taxon>
        <taxon>Bacillota</taxon>
        <taxon>Bacilli</taxon>
        <taxon>Lactobacillales</taxon>
        <taxon>Lactobacillaceae</taxon>
        <taxon>Liquorilactobacillus</taxon>
    </lineage>
</organism>
<dbReference type="AlphaFoldDB" id="A0A023CVB1"/>
<keyword evidence="1" id="KW-0812">Transmembrane</keyword>
<proteinExistence type="predicted"/>
<keyword evidence="3" id="KW-1185">Reference proteome</keyword>
<dbReference type="Pfam" id="PF09605">
    <property type="entry name" value="Trep_Strep"/>
    <property type="match status" value="1"/>
</dbReference>
<evidence type="ECO:0008006" key="4">
    <source>
        <dbReference type="Google" id="ProtNLM"/>
    </source>
</evidence>
<dbReference type="eggNOG" id="ENOG502Z9KJ">
    <property type="taxonomic scope" value="Bacteria"/>
</dbReference>
<dbReference type="Proteomes" id="UP000050961">
    <property type="component" value="Unassembled WGS sequence"/>
</dbReference>
<dbReference type="OrthoDB" id="9781459at2"/>
<dbReference type="InterPro" id="IPR011733">
    <property type="entry name" value="CHP02185_IM"/>
</dbReference>
<name>A0A023CVB1_9LACO</name>
<reference evidence="2 3" key="1">
    <citation type="journal article" date="2015" name="Genome Announc.">
        <title>Expanding the biotechnology potential of lactobacilli through comparative genomics of 213 strains and associated genera.</title>
        <authorList>
            <person name="Sun Z."/>
            <person name="Harris H.M."/>
            <person name="McCann A."/>
            <person name="Guo C."/>
            <person name="Argimon S."/>
            <person name="Zhang W."/>
            <person name="Yang X."/>
            <person name="Jeffery I.B."/>
            <person name="Cooney J.C."/>
            <person name="Kagawa T.F."/>
            <person name="Liu W."/>
            <person name="Song Y."/>
            <person name="Salvetti E."/>
            <person name="Wrobel A."/>
            <person name="Rasinkangas P."/>
            <person name="Parkhill J."/>
            <person name="Rea M.C."/>
            <person name="O'Sullivan O."/>
            <person name="Ritari J."/>
            <person name="Douillard F.P."/>
            <person name="Paul Ross R."/>
            <person name="Yang R."/>
            <person name="Briner A.E."/>
            <person name="Felis G.E."/>
            <person name="de Vos W.M."/>
            <person name="Barrangou R."/>
            <person name="Klaenhammer T.R."/>
            <person name="Caufield P.W."/>
            <person name="Cui Y."/>
            <person name="Zhang H."/>
            <person name="O'Toole P.W."/>
        </authorList>
    </citation>
    <scope>NUCLEOTIDE SEQUENCE [LARGE SCALE GENOMIC DNA]</scope>
    <source>
        <strain evidence="2 3">DSM 21376</strain>
    </source>
</reference>
<dbReference type="EMBL" id="AYZF01000017">
    <property type="protein sequence ID" value="KRN05705.1"/>
    <property type="molecule type" value="Genomic_DNA"/>
</dbReference>
<evidence type="ECO:0000313" key="2">
    <source>
        <dbReference type="EMBL" id="KRN05705.1"/>
    </source>
</evidence>
<keyword evidence="1" id="KW-1133">Transmembrane helix</keyword>
<feature type="transmembrane region" description="Helical" evidence="1">
    <location>
        <begin position="66"/>
        <end position="82"/>
    </location>
</feature>
<accession>A0A023CVB1</accession>
<feature type="transmembrane region" description="Helical" evidence="1">
    <location>
        <begin position="39"/>
        <end position="59"/>
    </location>
</feature>
<sequence length="201" mass="22385">MKKVKKFTSKDYVAVVLYSVLAYIVMAAMGVAFSFLLPIAWPLISGICLLPVSLIYLLMAYRVGKRGALFGFSLVLGLIYALMGIVIILPYSVVLGIIGELILGGNPKNYRNFSRQALAYGVYAAGLGFGDMFTLYLLGQQFFEKMKYTDSLIDKLQSFATNPFWVGGNLLFTFVLGVFGCWISEKILNKHFRKAGYLDDF</sequence>
<dbReference type="PATRIC" id="fig|1423806.3.peg.2320"/>
<feature type="transmembrane region" description="Helical" evidence="1">
    <location>
        <begin position="164"/>
        <end position="184"/>
    </location>
</feature>